<name>A0A023FEF4_AMBCJ</name>
<proteinExistence type="evidence at transcript level"/>
<protein>
    <submittedName>
        <fullName evidence="3">Putative secreted protein</fullName>
    </submittedName>
</protein>
<dbReference type="EMBL" id="GBBK01005268">
    <property type="protein sequence ID" value="JAC19214.1"/>
    <property type="molecule type" value="mRNA"/>
</dbReference>
<dbReference type="AlphaFoldDB" id="A0A023FEF4"/>
<feature type="chain" id="PRO_5001516506" evidence="2">
    <location>
        <begin position="23"/>
        <end position="235"/>
    </location>
</feature>
<evidence type="ECO:0000313" key="3">
    <source>
        <dbReference type="EMBL" id="JAC19214.1"/>
    </source>
</evidence>
<evidence type="ECO:0000256" key="1">
    <source>
        <dbReference type="SAM" id="MobiDB-lite"/>
    </source>
</evidence>
<feature type="region of interest" description="Disordered" evidence="1">
    <location>
        <begin position="105"/>
        <end position="132"/>
    </location>
</feature>
<keyword evidence="2" id="KW-0732">Signal</keyword>
<organism evidence="3">
    <name type="scientific">Amblyomma cajennense</name>
    <name type="common">Cayenne tick</name>
    <name type="synonym">Acarus cajennensis</name>
    <dbReference type="NCBI Taxonomy" id="34607"/>
    <lineage>
        <taxon>Eukaryota</taxon>
        <taxon>Metazoa</taxon>
        <taxon>Ecdysozoa</taxon>
        <taxon>Arthropoda</taxon>
        <taxon>Chelicerata</taxon>
        <taxon>Arachnida</taxon>
        <taxon>Acari</taxon>
        <taxon>Parasitiformes</taxon>
        <taxon>Ixodida</taxon>
        <taxon>Ixodoidea</taxon>
        <taxon>Ixodidae</taxon>
        <taxon>Amblyomminae</taxon>
        <taxon>Amblyomma</taxon>
    </lineage>
</organism>
<evidence type="ECO:0000256" key="2">
    <source>
        <dbReference type="SAM" id="SignalP"/>
    </source>
</evidence>
<accession>A0A023FEF4</accession>
<sequence>MVAGKSLPLVRVALSLVTRVDAGLVLPAAAVGLKADSAVCVLQSRVGGLAEAAAFVVCAEAGTAPVELELTVLLLSVRPEVAPRTMSESLLLAVARAGVVRAEEPSSVDTAPWPNDSSSRKPGSGGKAASSRSNFGASASSLDLLLSALLPSGLLEPFSLFFSAAFCYLGTSAKSLHPQIPSLCPPWGCPWSRESRASCPSLAWSRHWSQAGTPGCMLAEDRCQHCHAEERQAGR</sequence>
<reference evidence="3" key="1">
    <citation type="submission" date="2014-03" db="EMBL/GenBank/DDBJ databases">
        <title>The sialotranscriptome of Amblyomma triste, Amblyomma parvum and Amblyomma cajennense ticks, uncovered by 454-based RNA-seq.</title>
        <authorList>
            <person name="Garcia G.R."/>
            <person name="Gardinassi L.G."/>
            <person name="Ribeiro J.M."/>
            <person name="Anatriello E."/>
            <person name="Ferreira B.R."/>
            <person name="Moreira H.N."/>
            <person name="Mafra C."/>
            <person name="Olegario M.M."/>
            <person name="Szabo P.J."/>
            <person name="Miranda-Santos I.K."/>
            <person name="Maruyama S.R."/>
        </authorList>
    </citation>
    <scope>NUCLEOTIDE SEQUENCE</scope>
    <source>
        <strain evidence="3">Uberlandia</strain>
        <tissue evidence="3">Salivary glands</tissue>
    </source>
</reference>
<feature type="signal peptide" evidence="2">
    <location>
        <begin position="1"/>
        <end position="22"/>
    </location>
</feature>